<organism evidence="1 2">
    <name type="scientific">Rheinheimera marina</name>
    <dbReference type="NCBI Taxonomy" id="1774958"/>
    <lineage>
        <taxon>Bacteria</taxon>
        <taxon>Pseudomonadati</taxon>
        <taxon>Pseudomonadota</taxon>
        <taxon>Gammaproteobacteria</taxon>
        <taxon>Chromatiales</taxon>
        <taxon>Chromatiaceae</taxon>
        <taxon>Rheinheimera</taxon>
    </lineage>
</organism>
<protein>
    <recommendedName>
        <fullName evidence="3">Lipoprotein</fullName>
    </recommendedName>
</protein>
<comment type="caution">
    <text evidence="1">The sequence shown here is derived from an EMBL/GenBank/DDBJ whole genome shotgun (WGS) entry which is preliminary data.</text>
</comment>
<evidence type="ECO:0008006" key="3">
    <source>
        <dbReference type="Google" id="ProtNLM"/>
    </source>
</evidence>
<name>A0ABV9JIC7_9GAMM</name>
<keyword evidence="2" id="KW-1185">Reference proteome</keyword>
<accession>A0ABV9JIC7</accession>
<sequence>MKAIFVFVSVMVLAACGPAEKQSVRQVVLYQHDGITVRVGPEPLLVEQVLQLDVQLPAGASLKKAEIVGLSMAMGLIPLRIEARNRSYQSEFVLGACADPHMQWQLQLSLIDAAGMPLRLDVPFYTSWPK</sequence>
<gene>
    <name evidence="1" type="ORF">ACFO3I_05435</name>
</gene>
<reference evidence="2" key="1">
    <citation type="journal article" date="2019" name="Int. J. Syst. Evol. Microbiol.">
        <title>The Global Catalogue of Microorganisms (GCM) 10K type strain sequencing project: providing services to taxonomists for standard genome sequencing and annotation.</title>
        <authorList>
            <consortium name="The Broad Institute Genomics Platform"/>
            <consortium name="The Broad Institute Genome Sequencing Center for Infectious Disease"/>
            <person name="Wu L."/>
            <person name="Ma J."/>
        </authorList>
    </citation>
    <scope>NUCLEOTIDE SEQUENCE [LARGE SCALE GENOMIC DNA]</scope>
    <source>
        <strain evidence="2">DT28</strain>
    </source>
</reference>
<evidence type="ECO:0000313" key="1">
    <source>
        <dbReference type="EMBL" id="MFC4654463.1"/>
    </source>
</evidence>
<dbReference type="PROSITE" id="PS51257">
    <property type="entry name" value="PROKAR_LIPOPROTEIN"/>
    <property type="match status" value="1"/>
</dbReference>
<dbReference type="RefSeq" id="WP_377332376.1">
    <property type="nucleotide sequence ID" value="NZ_JBHSGB010000005.1"/>
</dbReference>
<evidence type="ECO:0000313" key="2">
    <source>
        <dbReference type="Proteomes" id="UP001595962"/>
    </source>
</evidence>
<dbReference type="Proteomes" id="UP001595962">
    <property type="component" value="Unassembled WGS sequence"/>
</dbReference>
<proteinExistence type="predicted"/>
<dbReference type="EMBL" id="JBHSGB010000005">
    <property type="protein sequence ID" value="MFC4654463.1"/>
    <property type="molecule type" value="Genomic_DNA"/>
</dbReference>